<evidence type="ECO:0000256" key="1">
    <source>
        <dbReference type="SAM" id="Phobius"/>
    </source>
</evidence>
<protein>
    <submittedName>
        <fullName evidence="2">Uncharacterized protein</fullName>
    </submittedName>
</protein>
<accession>A0A176RUJ4</accession>
<keyword evidence="1" id="KW-0812">Transmembrane</keyword>
<evidence type="ECO:0000313" key="3">
    <source>
        <dbReference type="Proteomes" id="UP000076962"/>
    </source>
</evidence>
<keyword evidence="1" id="KW-1133">Transmembrane helix</keyword>
<name>A0A176RUJ4_9GAMM</name>
<dbReference type="AlphaFoldDB" id="A0A176RUJ4"/>
<feature type="transmembrane region" description="Helical" evidence="1">
    <location>
        <begin position="12"/>
        <end position="33"/>
    </location>
</feature>
<comment type="caution">
    <text evidence="2">The sequence shown here is derived from an EMBL/GenBank/DDBJ whole genome shotgun (WGS) entry which is preliminary data.</text>
</comment>
<gene>
    <name evidence="2" type="ORF">THIOM_004938</name>
</gene>
<dbReference type="EMBL" id="LUTY01002805">
    <property type="protein sequence ID" value="OAD19423.1"/>
    <property type="molecule type" value="Genomic_DNA"/>
</dbReference>
<evidence type="ECO:0000313" key="2">
    <source>
        <dbReference type="EMBL" id="OAD19423.1"/>
    </source>
</evidence>
<keyword evidence="3" id="KW-1185">Reference proteome</keyword>
<keyword evidence="1" id="KW-0472">Membrane</keyword>
<dbReference type="Proteomes" id="UP000076962">
    <property type="component" value="Unassembled WGS sequence"/>
</dbReference>
<proteinExistence type="predicted"/>
<organism evidence="2 3">
    <name type="scientific">Candidatus Thiomargarita nelsonii</name>
    <dbReference type="NCBI Taxonomy" id="1003181"/>
    <lineage>
        <taxon>Bacteria</taxon>
        <taxon>Pseudomonadati</taxon>
        <taxon>Pseudomonadota</taxon>
        <taxon>Gammaproteobacteria</taxon>
        <taxon>Thiotrichales</taxon>
        <taxon>Thiotrichaceae</taxon>
        <taxon>Thiomargarita</taxon>
    </lineage>
</organism>
<sequence length="103" mass="11226">MGEFIYTKIPIMMAAIINIMMISPVGKLLVSILTSSVKVSTTFNSSSPVGDMTEYCSLNSLCSSPNGISSHLKPNSSTSADISMACHWLFSRRSNFIRLTSNR</sequence>
<reference evidence="2 3" key="1">
    <citation type="submission" date="2016-05" db="EMBL/GenBank/DDBJ databases">
        <title>Single-cell genome of chain-forming Candidatus Thiomargarita nelsonii and comparison to other large sulfur-oxidizing bacteria.</title>
        <authorList>
            <person name="Winkel M."/>
            <person name="Salman V."/>
            <person name="Woyke T."/>
            <person name="Schulz-Vogt H."/>
            <person name="Richter M."/>
            <person name="Flood B."/>
            <person name="Bailey J."/>
            <person name="Amann R."/>
            <person name="Mussmann M."/>
        </authorList>
    </citation>
    <scope>NUCLEOTIDE SEQUENCE [LARGE SCALE GENOMIC DNA]</scope>
    <source>
        <strain evidence="2 3">THI036</strain>
    </source>
</reference>